<keyword evidence="1" id="KW-0472">Membrane</keyword>
<keyword evidence="1" id="KW-1133">Transmembrane helix</keyword>
<dbReference type="PIRSF" id="PIRSF015875">
    <property type="entry name" value="UCP015875"/>
    <property type="match status" value="1"/>
</dbReference>
<proteinExistence type="predicted"/>
<protein>
    <submittedName>
        <fullName evidence="2">Membrane protein</fullName>
    </submittedName>
</protein>
<dbReference type="Proteomes" id="UP000026739">
    <property type="component" value="Unassembled WGS sequence"/>
</dbReference>
<evidence type="ECO:0000313" key="3">
    <source>
        <dbReference type="Proteomes" id="UP000026739"/>
    </source>
</evidence>
<dbReference type="EMBL" id="AZQQ01000110">
    <property type="protein sequence ID" value="KDD65253.1"/>
    <property type="molecule type" value="Genomic_DNA"/>
</dbReference>
<name>A0A059KT28_9PSED</name>
<organism evidence="2 3">
    <name type="scientific">Pseudomonas mandelii PD30</name>
    <dbReference type="NCBI Taxonomy" id="1419583"/>
    <lineage>
        <taxon>Bacteria</taxon>
        <taxon>Pseudomonadati</taxon>
        <taxon>Pseudomonadota</taxon>
        <taxon>Gammaproteobacteria</taxon>
        <taxon>Pseudomonadales</taxon>
        <taxon>Pseudomonadaceae</taxon>
        <taxon>Pseudomonas</taxon>
    </lineage>
</organism>
<feature type="transmembrane region" description="Helical" evidence="1">
    <location>
        <begin position="69"/>
        <end position="89"/>
    </location>
</feature>
<comment type="caution">
    <text evidence="2">The sequence shown here is derived from an EMBL/GenBank/DDBJ whole genome shotgun (WGS) entry which is preliminary data.</text>
</comment>
<evidence type="ECO:0000313" key="2">
    <source>
        <dbReference type="EMBL" id="KDD65253.1"/>
    </source>
</evidence>
<keyword evidence="1" id="KW-0812">Transmembrane</keyword>
<dbReference type="eggNOG" id="COG3399">
    <property type="taxonomic scope" value="Bacteria"/>
</dbReference>
<evidence type="ECO:0000256" key="1">
    <source>
        <dbReference type="SAM" id="Phobius"/>
    </source>
</evidence>
<accession>A0A059KT28</accession>
<dbReference type="AlphaFoldDB" id="A0A059KT28"/>
<dbReference type="InterPro" id="IPR007418">
    <property type="entry name" value="DUF474"/>
</dbReference>
<feature type="transmembrane region" description="Helical" evidence="1">
    <location>
        <begin position="101"/>
        <end position="126"/>
    </location>
</feature>
<sequence length="162" mass="18107">MFAVARVALTQGENTMIYPLILTLHLFAALIFIGTVFFEVLFLENIRKQLPARVMLLVEQGIGRRARSLMPWVLLVLFGAGLGMVWLRYLPALASPLASSFGTLLALKIAVAVSVLLHFLGAMLLFKSGRMSPRYLHFIHGSLFCHMVVIVLLAKGMFYLTW</sequence>
<feature type="transmembrane region" description="Helical" evidence="1">
    <location>
        <begin position="20"/>
        <end position="43"/>
    </location>
</feature>
<feature type="transmembrane region" description="Helical" evidence="1">
    <location>
        <begin position="138"/>
        <end position="160"/>
    </location>
</feature>
<reference evidence="2 3" key="1">
    <citation type="submission" date="2013-12" db="EMBL/GenBank/DDBJ databases">
        <authorList>
            <person name="Formusa P.A."/>
            <person name="Habash M."/>
            <person name="Lee H."/>
            <person name="Trevors J.T."/>
        </authorList>
    </citation>
    <scope>NUCLEOTIDE SEQUENCE [LARGE SCALE GENOMIC DNA]</scope>
    <source>
        <strain evidence="2 3">PD30</strain>
    </source>
</reference>
<gene>
    <name evidence="2" type="ORF">V466_31205</name>
</gene>